<dbReference type="AlphaFoldDB" id="A0A174EU68"/>
<dbReference type="PANTHER" id="PTHR39210:SF1">
    <property type="entry name" value="HEPARIN-SULFATE LYASE"/>
    <property type="match status" value="1"/>
</dbReference>
<dbReference type="Proteomes" id="UP000095651">
    <property type="component" value="Unassembled WGS sequence"/>
</dbReference>
<evidence type="ECO:0000313" key="7">
    <source>
        <dbReference type="Proteomes" id="UP000095651"/>
    </source>
</evidence>
<feature type="domain" description="Heparinase II/III-like C-terminal" evidence="5">
    <location>
        <begin position="384"/>
        <end position="531"/>
    </location>
</feature>
<comment type="subcellular location">
    <subcellularLocation>
        <location evidence="1">Periplasm</location>
    </subcellularLocation>
</comment>
<dbReference type="InterPro" id="IPR008929">
    <property type="entry name" value="Chondroitin_lyas"/>
</dbReference>
<keyword evidence="4" id="KW-0456">Lyase</keyword>
<evidence type="ECO:0000313" key="6">
    <source>
        <dbReference type="EMBL" id="CUO40867.1"/>
    </source>
</evidence>
<sequence>MITEAAKTLTDSLRLFTPCPPAADRECWEKLPEDLKARLIRNGEAYLHYEYPALTAVDFMEFTRSGNRSRYQDRLFARRTALDSLVLAECAEHHGRFLDDIINGLYLICEENAWQLPAHNSYIRDTPQFPLPDVTRPVIDLFAAETASVLAVAEYLLRSELKEVSPFLSVMIDHELETRIFTPYLSEHFWWMGDGKSHMNNWTVWCTQNVLLSAFTRPLPKETQTAILTKAAGSIDYFLAEYGEDGCCDEGAQYYRHAGLCLFGCLEILNGITDHAFSFAWEQEKIRNIASYILNVHVGTIYYVNFADCSPVAGRCNAREYLFGKRTGNQALMEFAASDYQNSEDPLTLDEHNLFYRLQTVFSHEEMMQYDRNPVIVHRDLYYESVGLFMARDSRLYLAVKGGDNDDSHNHNDVGSFTIYKDGKPLFIDAGVETYTKKTFSPDRYDIWTMQSRYHNLPTFVDHGRETVQQAGEQYRAADVRYELGETACRISMDLRQAYPDDRIRSYSREAMLEKEKSITIRDHYEGDGGTAVLSLMFCEKPVIDQNTIRIGDLAVCAVEGASSITVEEIPVTDERLKTAWKHKLYRCLVTMEAHDLTLTIV</sequence>
<dbReference type="Pfam" id="PF07940">
    <property type="entry name" value="Hepar_II_III_C"/>
    <property type="match status" value="1"/>
</dbReference>
<evidence type="ECO:0000256" key="4">
    <source>
        <dbReference type="ARBA" id="ARBA00023239"/>
    </source>
</evidence>
<gene>
    <name evidence="6" type="ORF">ERS852407_02719</name>
</gene>
<name>A0A174EU68_9FIRM</name>
<dbReference type="EMBL" id="CYZE01000006">
    <property type="protein sequence ID" value="CUO40867.1"/>
    <property type="molecule type" value="Genomic_DNA"/>
</dbReference>
<evidence type="ECO:0000259" key="5">
    <source>
        <dbReference type="Pfam" id="PF07940"/>
    </source>
</evidence>
<keyword evidence="2" id="KW-0732">Signal</keyword>
<keyword evidence="3" id="KW-0574">Periplasm</keyword>
<evidence type="ECO:0000256" key="3">
    <source>
        <dbReference type="ARBA" id="ARBA00022764"/>
    </source>
</evidence>
<reference evidence="6 7" key="1">
    <citation type="submission" date="2015-09" db="EMBL/GenBank/DDBJ databases">
        <authorList>
            <consortium name="Pathogen Informatics"/>
        </authorList>
    </citation>
    <scope>NUCLEOTIDE SEQUENCE [LARGE SCALE GENOMIC DNA]</scope>
    <source>
        <strain evidence="6 7">2789STDY5608850</strain>
    </source>
</reference>
<dbReference type="Gene3D" id="2.70.98.70">
    <property type="match status" value="1"/>
</dbReference>
<dbReference type="Gene3D" id="1.50.10.100">
    <property type="entry name" value="Chondroitin AC/alginate lyase"/>
    <property type="match status" value="1"/>
</dbReference>
<dbReference type="RefSeq" id="WP_055655842.1">
    <property type="nucleotide sequence ID" value="NZ_CABIXC010000006.1"/>
</dbReference>
<proteinExistence type="predicted"/>
<dbReference type="GO" id="GO:0042597">
    <property type="term" value="C:periplasmic space"/>
    <property type="evidence" value="ECO:0007669"/>
    <property type="project" value="UniProtKB-SubCell"/>
</dbReference>
<evidence type="ECO:0000256" key="2">
    <source>
        <dbReference type="ARBA" id="ARBA00022729"/>
    </source>
</evidence>
<protein>
    <submittedName>
        <fullName evidence="6">Heparinase II/III family protein</fullName>
    </submittedName>
</protein>
<dbReference type="GO" id="GO:0016829">
    <property type="term" value="F:lyase activity"/>
    <property type="evidence" value="ECO:0007669"/>
    <property type="project" value="UniProtKB-KW"/>
</dbReference>
<dbReference type="InterPro" id="IPR012480">
    <property type="entry name" value="Hepar_II_III_C"/>
</dbReference>
<accession>A0A174EU68</accession>
<dbReference type="PANTHER" id="PTHR39210">
    <property type="entry name" value="HEPARIN-SULFATE LYASE"/>
    <property type="match status" value="1"/>
</dbReference>
<organism evidence="6 7">
    <name type="scientific">Hungatella hathewayi</name>
    <dbReference type="NCBI Taxonomy" id="154046"/>
    <lineage>
        <taxon>Bacteria</taxon>
        <taxon>Bacillati</taxon>
        <taxon>Bacillota</taxon>
        <taxon>Clostridia</taxon>
        <taxon>Lachnospirales</taxon>
        <taxon>Lachnospiraceae</taxon>
        <taxon>Hungatella</taxon>
    </lineage>
</organism>
<evidence type="ECO:0000256" key="1">
    <source>
        <dbReference type="ARBA" id="ARBA00004418"/>
    </source>
</evidence>